<organism evidence="2 3">
    <name type="scientific">Protopolystoma xenopodis</name>
    <dbReference type="NCBI Taxonomy" id="117903"/>
    <lineage>
        <taxon>Eukaryota</taxon>
        <taxon>Metazoa</taxon>
        <taxon>Spiralia</taxon>
        <taxon>Lophotrochozoa</taxon>
        <taxon>Platyhelminthes</taxon>
        <taxon>Monogenea</taxon>
        <taxon>Polyopisthocotylea</taxon>
        <taxon>Polystomatidea</taxon>
        <taxon>Polystomatidae</taxon>
        <taxon>Protopolystoma</taxon>
    </lineage>
</organism>
<dbReference type="Proteomes" id="UP000784294">
    <property type="component" value="Unassembled WGS sequence"/>
</dbReference>
<proteinExistence type="predicted"/>
<feature type="region of interest" description="Disordered" evidence="1">
    <location>
        <begin position="142"/>
        <end position="180"/>
    </location>
</feature>
<accession>A0A448XGH8</accession>
<sequence length="180" mass="19723">MPVVGVAERQKDNGSSECCRSQVHALLHRLREADYKQTRVFVARARTASQTAMSAPETNRVSTEGWRMFRGAIASGQTSRELTVCTVIGIEGATGFSETRLCYAFSKADEPARREQWTTNAKSSTNTRWWPPPTLCRVVSVHDRSGRDGSSLPTSGQVKSGSHPLVKVVKTNDSTSLTAH</sequence>
<name>A0A448XGH8_9PLAT</name>
<feature type="compositionally biased region" description="Polar residues" evidence="1">
    <location>
        <begin position="151"/>
        <end position="160"/>
    </location>
</feature>
<evidence type="ECO:0000313" key="2">
    <source>
        <dbReference type="EMBL" id="VEL36152.1"/>
    </source>
</evidence>
<dbReference type="EMBL" id="CAAALY010251522">
    <property type="protein sequence ID" value="VEL36152.1"/>
    <property type="molecule type" value="Genomic_DNA"/>
</dbReference>
<comment type="caution">
    <text evidence="2">The sequence shown here is derived from an EMBL/GenBank/DDBJ whole genome shotgun (WGS) entry which is preliminary data.</text>
</comment>
<feature type="compositionally biased region" description="Polar residues" evidence="1">
    <location>
        <begin position="171"/>
        <end position="180"/>
    </location>
</feature>
<protein>
    <submittedName>
        <fullName evidence="2">Uncharacterized protein</fullName>
    </submittedName>
</protein>
<dbReference type="AlphaFoldDB" id="A0A448XGH8"/>
<keyword evidence="3" id="KW-1185">Reference proteome</keyword>
<evidence type="ECO:0000313" key="3">
    <source>
        <dbReference type="Proteomes" id="UP000784294"/>
    </source>
</evidence>
<gene>
    <name evidence="2" type="ORF">PXEA_LOCUS29592</name>
</gene>
<reference evidence="2" key="1">
    <citation type="submission" date="2018-11" db="EMBL/GenBank/DDBJ databases">
        <authorList>
            <consortium name="Pathogen Informatics"/>
        </authorList>
    </citation>
    <scope>NUCLEOTIDE SEQUENCE</scope>
</reference>
<evidence type="ECO:0000256" key="1">
    <source>
        <dbReference type="SAM" id="MobiDB-lite"/>
    </source>
</evidence>